<sequence length="197" mass="20630">MKLVALSLLVPVANAWVVSPSLSSRTSLKAVEGSGMNNGYVPASAGDGGQGQFGAISPSDWKVPGTSPVGENSFGKADGADEPWFSEAVSTVEMDLAKGAETMEAFTMQAADFKVAKFADTKPYDWKSNDAGKKELIEALGGLAKFLDAGDKPIAAAWDKLHPDPVKVEAEKKKAEEAAKKKAEEAAAKKAEEAEAK</sequence>
<comment type="caution">
    <text evidence="3">The sequence shown here is derived from an EMBL/GenBank/DDBJ whole genome shotgun (WGS) entry which is preliminary data.</text>
</comment>
<proteinExistence type="predicted"/>
<dbReference type="AlphaFoldDB" id="A0A9W7GP24"/>
<dbReference type="Proteomes" id="UP001165065">
    <property type="component" value="Unassembled WGS sequence"/>
</dbReference>
<gene>
    <name evidence="3" type="ORF">TrCOL_g3678</name>
</gene>
<feature type="signal peptide" evidence="2">
    <location>
        <begin position="1"/>
        <end position="15"/>
    </location>
</feature>
<dbReference type="EMBL" id="BRYA01000342">
    <property type="protein sequence ID" value="GMI47417.1"/>
    <property type="molecule type" value="Genomic_DNA"/>
</dbReference>
<feature type="region of interest" description="Disordered" evidence="1">
    <location>
        <begin position="169"/>
        <end position="197"/>
    </location>
</feature>
<evidence type="ECO:0000256" key="2">
    <source>
        <dbReference type="SAM" id="SignalP"/>
    </source>
</evidence>
<accession>A0A9W7GP24</accession>
<evidence type="ECO:0000313" key="4">
    <source>
        <dbReference type="Proteomes" id="UP001165065"/>
    </source>
</evidence>
<organism evidence="3 4">
    <name type="scientific">Triparma columacea</name>
    <dbReference type="NCBI Taxonomy" id="722753"/>
    <lineage>
        <taxon>Eukaryota</taxon>
        <taxon>Sar</taxon>
        <taxon>Stramenopiles</taxon>
        <taxon>Ochrophyta</taxon>
        <taxon>Bolidophyceae</taxon>
        <taxon>Parmales</taxon>
        <taxon>Triparmaceae</taxon>
        <taxon>Triparma</taxon>
    </lineage>
</organism>
<keyword evidence="4" id="KW-1185">Reference proteome</keyword>
<protein>
    <submittedName>
        <fullName evidence="3">Uncharacterized protein</fullName>
    </submittedName>
</protein>
<evidence type="ECO:0000256" key="1">
    <source>
        <dbReference type="SAM" id="MobiDB-lite"/>
    </source>
</evidence>
<dbReference type="OrthoDB" id="36978at2759"/>
<evidence type="ECO:0000313" key="3">
    <source>
        <dbReference type="EMBL" id="GMI47417.1"/>
    </source>
</evidence>
<name>A0A9W7GP24_9STRA</name>
<feature type="chain" id="PRO_5040718694" evidence="2">
    <location>
        <begin position="16"/>
        <end position="197"/>
    </location>
</feature>
<reference evidence="4" key="1">
    <citation type="journal article" date="2023" name="Commun. Biol.">
        <title>Genome analysis of Parmales, the sister group of diatoms, reveals the evolutionary specialization of diatoms from phago-mixotrophs to photoautotrophs.</title>
        <authorList>
            <person name="Ban H."/>
            <person name="Sato S."/>
            <person name="Yoshikawa S."/>
            <person name="Yamada K."/>
            <person name="Nakamura Y."/>
            <person name="Ichinomiya M."/>
            <person name="Sato N."/>
            <person name="Blanc-Mathieu R."/>
            <person name="Endo H."/>
            <person name="Kuwata A."/>
            <person name="Ogata H."/>
        </authorList>
    </citation>
    <scope>NUCLEOTIDE SEQUENCE [LARGE SCALE GENOMIC DNA]</scope>
</reference>
<keyword evidence="2" id="KW-0732">Signal</keyword>